<dbReference type="RefSeq" id="XP_014522875.1">
    <property type="nucleotide sequence ID" value="XM_014667389.2"/>
</dbReference>
<dbReference type="STRING" id="3916.A0A1S3VX35"/>
<protein>
    <submittedName>
        <fullName evidence="4">Malonyl-CoA:anthocyanidin 5-O-glucoside-6''-O-malonyltransferase-like</fullName>
    </submittedName>
</protein>
<evidence type="ECO:0000313" key="4">
    <source>
        <dbReference type="RefSeq" id="XP_014522875.1"/>
    </source>
</evidence>
<dbReference type="AlphaFoldDB" id="A0A1S3VX35"/>
<dbReference type="SUPFAM" id="SSF52777">
    <property type="entry name" value="CoA-dependent acyltransferases"/>
    <property type="match status" value="1"/>
</dbReference>
<dbReference type="KEGG" id="vra:106779301"/>
<keyword evidence="3" id="KW-1185">Reference proteome</keyword>
<dbReference type="InterPro" id="IPR051504">
    <property type="entry name" value="Plant_metabolite_acyltrans"/>
</dbReference>
<proteinExistence type="predicted"/>
<name>A0A1S3VX35_VIGRR</name>
<dbReference type="GO" id="GO:0016747">
    <property type="term" value="F:acyltransferase activity, transferring groups other than amino-acyl groups"/>
    <property type="evidence" value="ECO:0007669"/>
    <property type="project" value="UniProtKB-ARBA"/>
</dbReference>
<dbReference type="Gene3D" id="3.30.559.10">
    <property type="entry name" value="Chloramphenicol acetyltransferase-like domain"/>
    <property type="match status" value="2"/>
</dbReference>
<dbReference type="Pfam" id="PF02458">
    <property type="entry name" value="Transferase"/>
    <property type="match status" value="1"/>
</dbReference>
<dbReference type="GeneID" id="106779301"/>
<dbReference type="OrthoDB" id="1862401at2759"/>
<organism evidence="3 4">
    <name type="scientific">Vigna radiata var. radiata</name>
    <name type="common">Mung bean</name>
    <name type="synonym">Phaseolus aureus</name>
    <dbReference type="NCBI Taxonomy" id="3916"/>
    <lineage>
        <taxon>Eukaryota</taxon>
        <taxon>Viridiplantae</taxon>
        <taxon>Streptophyta</taxon>
        <taxon>Embryophyta</taxon>
        <taxon>Tracheophyta</taxon>
        <taxon>Spermatophyta</taxon>
        <taxon>Magnoliopsida</taxon>
        <taxon>eudicotyledons</taxon>
        <taxon>Gunneridae</taxon>
        <taxon>Pentapetalae</taxon>
        <taxon>rosids</taxon>
        <taxon>fabids</taxon>
        <taxon>Fabales</taxon>
        <taxon>Fabaceae</taxon>
        <taxon>Papilionoideae</taxon>
        <taxon>50 kb inversion clade</taxon>
        <taxon>NPAAA clade</taxon>
        <taxon>indigoferoid/millettioid clade</taxon>
        <taxon>Phaseoleae</taxon>
        <taxon>Vigna</taxon>
    </lineage>
</organism>
<accession>A0A1S3VX35</accession>
<keyword evidence="2" id="KW-0012">Acyltransferase</keyword>
<keyword evidence="1" id="KW-0808">Transferase</keyword>
<sequence>MGLPAPINIVQTIDYRNLHFLSNCTTASSFLRIMTQAASPASLKVIQVCSVEPLQKPTLSTLVPTSLPLTFFDLLWLRFPPVQRLFFYHFPHPTSSFLHSLLPSLKHSLSLTLQHFLPFSGTLTWPSHSPKPIINYFPGDTVSFIVAESDQNFDHLCSHLCEASQRHHLAPHLANSHDKASLLAIQVTLFPNAGFCIGVTTHHAAFDGKSSSMFIKAWAYICSNLQNPTTPTPTPSLPHHLTPIFDRSLIRDPSGFAELYADQWMNHNGSNNRSLKVWEPLTATPSDGLKGFFELTPSQIQKLKQYGNSKVKVAGHLSTFSVTCAYVLACWVKANQVKEEHVLYIFAVDCRRRLDPPIPATYFGNCVKGEYVVALTKELVGKDGFICALERIVEALNRVKEEEVLNGAEKWVSLMHDPGEARITSTAGSPLFEVYSIDFGWGRPKKVDMVSADKNRAFSISESRDISGGIEIGLMLPKSEMEEFTSLYLQGLDSL</sequence>
<gene>
    <name evidence="4" type="primary">LOC106779301</name>
</gene>
<evidence type="ECO:0000313" key="3">
    <source>
        <dbReference type="Proteomes" id="UP000087766"/>
    </source>
</evidence>
<dbReference type="Proteomes" id="UP000087766">
    <property type="component" value="Unplaced"/>
</dbReference>
<evidence type="ECO:0000256" key="1">
    <source>
        <dbReference type="ARBA" id="ARBA00022679"/>
    </source>
</evidence>
<evidence type="ECO:0000256" key="2">
    <source>
        <dbReference type="ARBA" id="ARBA00023315"/>
    </source>
</evidence>
<reference evidence="4" key="1">
    <citation type="submission" date="2025-08" db="UniProtKB">
        <authorList>
            <consortium name="RefSeq"/>
        </authorList>
    </citation>
    <scope>IDENTIFICATION</scope>
    <source>
        <tissue evidence="4">Leaf</tissue>
    </source>
</reference>
<dbReference type="InterPro" id="IPR023213">
    <property type="entry name" value="CAT-like_dom_sf"/>
</dbReference>
<dbReference type="PANTHER" id="PTHR31625">
    <property type="match status" value="1"/>
</dbReference>